<feature type="compositionally biased region" description="Pro residues" evidence="8">
    <location>
        <begin position="79"/>
        <end position="98"/>
    </location>
</feature>
<dbReference type="InterPro" id="IPR048455">
    <property type="entry name" value="MAML1_3_TAD2"/>
</dbReference>
<protein>
    <submittedName>
        <fullName evidence="10">Mastermind like transcriptional coactivator 1</fullName>
    </submittedName>
</protein>
<name>G3WC82_SARHA</name>
<feature type="region of interest" description="Disordered" evidence="8">
    <location>
        <begin position="291"/>
        <end position="311"/>
    </location>
</feature>
<feature type="region of interest" description="Disordered" evidence="8">
    <location>
        <begin position="723"/>
        <end position="772"/>
    </location>
</feature>
<evidence type="ECO:0000313" key="10">
    <source>
        <dbReference type="Ensembl" id="ENSSHAP00000013037.2"/>
    </source>
</evidence>
<dbReference type="CTD" id="9794"/>
<evidence type="ECO:0000256" key="1">
    <source>
        <dbReference type="ARBA" id="ARBA00004324"/>
    </source>
</evidence>
<dbReference type="GO" id="GO:0060928">
    <property type="term" value="P:atrioventricular node cell development"/>
    <property type="evidence" value="ECO:0007669"/>
    <property type="project" value="Ensembl"/>
</dbReference>
<dbReference type="PANTHER" id="PTHR15692:SF19">
    <property type="entry name" value="MASTERMIND-LIKE PROTEIN 1"/>
    <property type="match status" value="1"/>
</dbReference>
<feature type="compositionally biased region" description="Polar residues" evidence="8">
    <location>
        <begin position="858"/>
        <end position="876"/>
    </location>
</feature>
<gene>
    <name evidence="10" type="primary">MAML1</name>
</gene>
<dbReference type="eggNOG" id="ENOG502QSU1">
    <property type="taxonomic scope" value="Eukaryota"/>
</dbReference>
<dbReference type="GeneID" id="100933612"/>
<dbReference type="GO" id="GO:0019901">
    <property type="term" value="F:protein kinase binding"/>
    <property type="evidence" value="ECO:0007669"/>
    <property type="project" value="Ensembl"/>
</dbReference>
<dbReference type="InterPro" id="IPR046369">
    <property type="entry name" value="MAML1-3"/>
</dbReference>
<dbReference type="GO" id="GO:0007221">
    <property type="term" value="P:positive regulation of transcription of Notch receptor target"/>
    <property type="evidence" value="ECO:0007669"/>
    <property type="project" value="Ensembl"/>
</dbReference>
<dbReference type="InterPro" id="IPR019082">
    <property type="entry name" value="Mastermind-like_N"/>
</dbReference>
<sequence>MVLLPPPCPMAEFAIPRHSAVMERLRRRIELCRRHHSTCEARYEAVSPERLELERQHTFALHQRCLQAKAKRAGKHRQPAPPAPAPAAAPPAPAPAPAPAVEGSDSSAAEQSRTSSALIAQLHESVKRNRDSTGSPQNGEQQNGYGEMFSVHKKPRHDDTLGVSVSSNGMPPLSPLPHLDKSSGGDALQPNGKHSLGLDSINKKCLPDSNLHSNGSSNANDSFQISLNKEMKQEPVDDLPCMISGTGGSMSQNNLMPDLNLNEQEWKELIDELNRSVPDEDMKDLFNEDFEEKKDTETSSSATQTPLPQDINIKTEFSPATFEQEQLGSPQVRSTSSGQTFIGSSSVAVSTASPVIGTSQTGFQTSSQPGAENPNQTMMQAASQSQNVQRPLANVLLPGQGSGGSKEMSSAHQLQQIAAKQKRDQMLQSQQQTQQVHQPGQMANWPPSGPSHSPLAVPYSVENPTSPSVYQQDFNNQKLMMSTMTNKSSPRTGGTYLQPSHVGLLTHQPNTLNQNSVAGQGSMLDYGNTKPLSHYKADCGQVSGQNKAPMLAYLPQQLPHMNEEQNALYMLKPKPGNIPYRPLVPHSQDQNPSNVPRAPVSVPASSVGTQPPAVSMANTHGTAAYLNTQQQAAAAAAAAMKQHQLLLDQQKQREQQQKQLQQQQQQHFLIGQRQQQLLAEQEKQRQEQQFQRHLTRPPPQYQEQNQTTYQQVGQFTGSSAAMAGVSSLGPSNSGSPRMFPQMQIGPGHGSVSSIPSNPSQQDRSVAQYSGTQSLQRGSLYSVAPGMAPMVPQHAPQASNGHAHMPRQPSVGQSSAVSAGYGQNALGNAGLPPQHSKGALNPTLSKPSLPRVPAAVGPQNPSWQHQGVPSMNSQPQAGSGGGPFPATSTFHMQQPHLKMPSQQFPQGGPQVNLGTSRPMTSINSSVSGPMMSSMSTQQRTNTSAQPQVPAQQVLPGMSSAVPDLTAFSQNPSQQLANRASMHCGQGYQVRTANQELPFTYSAPPGNSGLQSITGDTDLIDSLLKNRTSEEWINDLDELLGTH</sequence>
<feature type="compositionally biased region" description="Polar residues" evidence="8">
    <location>
        <begin position="750"/>
        <end position="772"/>
    </location>
</feature>
<comment type="similarity">
    <text evidence="2">Belongs to the mastermind family.</text>
</comment>
<reference evidence="10" key="3">
    <citation type="submission" date="2025-09" db="UniProtKB">
        <authorList>
            <consortium name="Ensembl"/>
        </authorList>
    </citation>
    <scope>IDENTIFICATION</scope>
</reference>
<dbReference type="Ensembl" id="ENSSHAT00000013143.2">
    <property type="protein sequence ID" value="ENSSHAP00000013037.2"/>
    <property type="gene ID" value="ENSSHAG00000011151.2"/>
</dbReference>
<evidence type="ECO:0000256" key="2">
    <source>
        <dbReference type="ARBA" id="ARBA00008081"/>
    </source>
</evidence>
<evidence type="ECO:0000256" key="4">
    <source>
        <dbReference type="ARBA" id="ARBA00023015"/>
    </source>
</evidence>
<feature type="domain" description="Neurogenic mastermind-like N-terminal" evidence="9">
    <location>
        <begin position="16"/>
        <end position="75"/>
    </location>
</feature>
<dbReference type="GO" id="GO:0003713">
    <property type="term" value="F:transcription coactivator activity"/>
    <property type="evidence" value="ECO:0007669"/>
    <property type="project" value="Ensembl"/>
</dbReference>
<feature type="compositionally biased region" description="Low complexity" evidence="8">
    <location>
        <begin position="920"/>
        <end position="934"/>
    </location>
</feature>
<dbReference type="GO" id="GO:0016607">
    <property type="term" value="C:nuclear speck"/>
    <property type="evidence" value="ECO:0007669"/>
    <property type="project" value="UniProtKB-SubCell"/>
</dbReference>
<dbReference type="GO" id="GO:0042605">
    <property type="term" value="F:peptide antigen binding"/>
    <property type="evidence" value="ECO:0007669"/>
    <property type="project" value="Ensembl"/>
</dbReference>
<dbReference type="GO" id="GO:0010831">
    <property type="term" value="P:positive regulation of myotube differentiation"/>
    <property type="evidence" value="ECO:0007669"/>
    <property type="project" value="Ensembl"/>
</dbReference>
<feature type="compositionally biased region" description="Polar residues" evidence="8">
    <location>
        <begin position="132"/>
        <end position="144"/>
    </location>
</feature>
<evidence type="ECO:0000256" key="5">
    <source>
        <dbReference type="ARBA" id="ARBA00023159"/>
    </source>
</evidence>
<keyword evidence="4" id="KW-0805">Transcription regulation</keyword>
<dbReference type="OrthoDB" id="5982619at2759"/>
<dbReference type="Pfam" id="PF09596">
    <property type="entry name" value="MamL-1"/>
    <property type="match status" value="1"/>
</dbReference>
<dbReference type="AlphaFoldDB" id="G3WC82"/>
<dbReference type="HOGENOM" id="CLU_008569_1_0_1"/>
<dbReference type="SMART" id="SM01275">
    <property type="entry name" value="MamL-1"/>
    <property type="match status" value="1"/>
</dbReference>
<feature type="compositionally biased region" description="Low complexity" evidence="8">
    <location>
        <begin position="426"/>
        <end position="441"/>
    </location>
</feature>
<dbReference type="RefSeq" id="XP_031809695.1">
    <property type="nucleotide sequence ID" value="XM_031953835.1"/>
</dbReference>
<evidence type="ECO:0000256" key="8">
    <source>
        <dbReference type="SAM" id="MobiDB-lite"/>
    </source>
</evidence>
<evidence type="ECO:0000256" key="7">
    <source>
        <dbReference type="ARBA" id="ARBA00023242"/>
    </source>
</evidence>
<dbReference type="KEGG" id="shr:100933612"/>
<evidence type="ECO:0000256" key="3">
    <source>
        <dbReference type="ARBA" id="ARBA00022976"/>
    </source>
</evidence>
<evidence type="ECO:0000259" key="9">
    <source>
        <dbReference type="SMART" id="SM01275"/>
    </source>
</evidence>
<feature type="region of interest" description="Disordered" evidence="8">
    <location>
        <begin position="358"/>
        <end position="385"/>
    </location>
</feature>
<feature type="region of interest" description="Disordered" evidence="8">
    <location>
        <begin position="916"/>
        <end position="942"/>
    </location>
</feature>
<keyword evidence="3" id="KW-0914">Notch signaling pathway</keyword>
<keyword evidence="6" id="KW-0804">Transcription</keyword>
<keyword evidence="7" id="KW-0539">Nucleus</keyword>
<accession>G3WC82</accession>
<dbReference type="FunCoup" id="G3WC82">
    <property type="interactions" value="2139"/>
</dbReference>
<keyword evidence="11" id="KW-1185">Reference proteome</keyword>
<evidence type="ECO:0000313" key="11">
    <source>
        <dbReference type="Proteomes" id="UP000007648"/>
    </source>
</evidence>
<dbReference type="GO" id="GO:0002193">
    <property type="term" value="C:MAML1-RBP-Jkappa- ICN1 complex"/>
    <property type="evidence" value="ECO:0007669"/>
    <property type="project" value="Ensembl"/>
</dbReference>
<feature type="region of interest" description="Disordered" evidence="8">
    <location>
        <begin position="784"/>
        <end position="886"/>
    </location>
</feature>
<dbReference type="PANTHER" id="PTHR15692">
    <property type="entry name" value="MASTERMIND-LIKE"/>
    <property type="match status" value="1"/>
</dbReference>
<feature type="region of interest" description="Disordered" evidence="8">
    <location>
        <begin position="157"/>
        <end position="201"/>
    </location>
</feature>
<organism evidence="10 11">
    <name type="scientific">Sarcophilus harrisii</name>
    <name type="common">Tasmanian devil</name>
    <name type="synonym">Sarcophilus laniarius</name>
    <dbReference type="NCBI Taxonomy" id="9305"/>
    <lineage>
        <taxon>Eukaryota</taxon>
        <taxon>Metazoa</taxon>
        <taxon>Chordata</taxon>
        <taxon>Craniata</taxon>
        <taxon>Vertebrata</taxon>
        <taxon>Euteleostomi</taxon>
        <taxon>Mammalia</taxon>
        <taxon>Metatheria</taxon>
        <taxon>Dasyuromorphia</taxon>
        <taxon>Dasyuridae</taxon>
        <taxon>Sarcophilus</taxon>
    </lineage>
</organism>
<dbReference type="GO" id="GO:0045445">
    <property type="term" value="P:myoblast differentiation"/>
    <property type="evidence" value="ECO:0007669"/>
    <property type="project" value="Ensembl"/>
</dbReference>
<feature type="region of interest" description="Disordered" evidence="8">
    <location>
        <begin position="67"/>
        <end position="145"/>
    </location>
</feature>
<dbReference type="InterPro" id="IPR046370">
    <property type="entry name" value="MAML_N_sf"/>
</dbReference>
<evidence type="ECO:0000256" key="6">
    <source>
        <dbReference type="ARBA" id="ARBA00023163"/>
    </source>
</evidence>
<feature type="region of interest" description="Disordered" evidence="8">
    <location>
        <begin position="397"/>
        <end position="462"/>
    </location>
</feature>
<feature type="compositionally biased region" description="Polar residues" evidence="8">
    <location>
        <begin position="298"/>
        <end position="307"/>
    </location>
</feature>
<reference evidence="10" key="2">
    <citation type="submission" date="2025-08" db="UniProtKB">
        <authorList>
            <consortium name="Ensembl"/>
        </authorList>
    </citation>
    <scope>IDENTIFICATION</scope>
</reference>
<feature type="compositionally biased region" description="Basic residues" evidence="8">
    <location>
        <begin position="69"/>
        <end position="78"/>
    </location>
</feature>
<dbReference type="InParanoid" id="G3WC82"/>
<feature type="compositionally biased region" description="Polar residues" evidence="8">
    <location>
        <begin position="407"/>
        <end position="418"/>
    </location>
</feature>
<dbReference type="STRING" id="9305.ENSSHAP00000013037"/>
<feature type="region of interest" description="Disordered" evidence="8">
    <location>
        <begin position="579"/>
        <end position="615"/>
    </location>
</feature>
<keyword evidence="5" id="KW-0010">Activator</keyword>
<dbReference type="GeneTree" id="ENSGT00950000183201"/>
<dbReference type="Pfam" id="PF20801">
    <property type="entry name" value="MAML1_3_TAD2"/>
    <property type="match status" value="1"/>
</dbReference>
<reference evidence="10 11" key="1">
    <citation type="journal article" date="2011" name="Proc. Natl. Acad. Sci. U.S.A.">
        <title>Genetic diversity and population structure of the endangered marsupial Sarcophilus harrisii (Tasmanian devil).</title>
        <authorList>
            <person name="Miller W."/>
            <person name="Hayes V.M."/>
            <person name="Ratan A."/>
            <person name="Petersen D.C."/>
            <person name="Wittekindt N.E."/>
            <person name="Miller J."/>
            <person name="Walenz B."/>
            <person name="Knight J."/>
            <person name="Qi J."/>
            <person name="Zhao F."/>
            <person name="Wang Q."/>
            <person name="Bedoya-Reina O.C."/>
            <person name="Katiyar N."/>
            <person name="Tomsho L.P."/>
            <person name="Kasson L.M."/>
            <person name="Hardie R.A."/>
            <person name="Woodbridge P."/>
            <person name="Tindall E.A."/>
            <person name="Bertelsen M.F."/>
            <person name="Dixon D."/>
            <person name="Pyecroft S."/>
            <person name="Helgen K.M."/>
            <person name="Lesk A.M."/>
            <person name="Pringle T.H."/>
            <person name="Patterson N."/>
            <person name="Zhang Y."/>
            <person name="Kreiss A."/>
            <person name="Woods G.M."/>
            <person name="Jones M.E."/>
            <person name="Schuster S.C."/>
        </authorList>
    </citation>
    <scope>NUCLEOTIDE SEQUENCE [LARGE SCALE GENOMIC DNA]</scope>
</reference>
<dbReference type="Gene3D" id="6.10.250.970">
    <property type="match status" value="1"/>
</dbReference>
<feature type="compositionally biased region" description="Polar residues" evidence="8">
    <location>
        <begin position="104"/>
        <end position="118"/>
    </location>
</feature>
<proteinExistence type="inferred from homology"/>
<comment type="subcellular location">
    <subcellularLocation>
        <location evidence="1">Nucleus speckle</location>
    </subcellularLocation>
</comment>
<dbReference type="Proteomes" id="UP000007648">
    <property type="component" value="Unassembled WGS sequence"/>
</dbReference>
<feature type="region of interest" description="Disordered" evidence="8">
    <location>
        <begin position="680"/>
        <end position="707"/>
    </location>
</feature>